<dbReference type="InterPro" id="IPR016032">
    <property type="entry name" value="Sig_transdc_resp-reg_C-effctor"/>
</dbReference>
<gene>
    <name evidence="5" type="ORF">DI270_034450</name>
</gene>
<evidence type="ECO:0000259" key="4">
    <source>
        <dbReference type="PROSITE" id="PS50043"/>
    </source>
</evidence>
<dbReference type="InterPro" id="IPR036388">
    <property type="entry name" value="WH-like_DNA-bd_sf"/>
</dbReference>
<dbReference type="CDD" id="cd06170">
    <property type="entry name" value="LuxR_C_like"/>
    <property type="match status" value="1"/>
</dbReference>
<feature type="non-terminal residue" evidence="5">
    <location>
        <position position="1"/>
    </location>
</feature>
<evidence type="ECO:0000256" key="2">
    <source>
        <dbReference type="ARBA" id="ARBA00023125"/>
    </source>
</evidence>
<keyword evidence="1" id="KW-0805">Transcription regulation</keyword>
<reference evidence="5 6" key="1">
    <citation type="submission" date="2018-08" db="EMBL/GenBank/DDBJ databases">
        <title>Microbispora. triticiradicis sp. nov., a novel actinomycete isolated from the root of wheat (Triticum aestivum L.)).</title>
        <authorList>
            <person name="Han C."/>
        </authorList>
    </citation>
    <scope>NUCLEOTIDE SEQUENCE [LARGE SCALE GENOMIC DNA]</scope>
    <source>
        <strain evidence="5 6">NEAU-HRDPA2-9</strain>
    </source>
</reference>
<evidence type="ECO:0000313" key="5">
    <source>
        <dbReference type="EMBL" id="RGA00497.1"/>
    </source>
</evidence>
<keyword evidence="6" id="KW-1185">Reference proteome</keyword>
<dbReference type="PANTHER" id="PTHR44688:SF16">
    <property type="entry name" value="DNA-BINDING TRANSCRIPTIONAL ACTIVATOR DEVR_DOSR"/>
    <property type="match status" value="1"/>
</dbReference>
<dbReference type="PROSITE" id="PS50043">
    <property type="entry name" value="HTH_LUXR_2"/>
    <property type="match status" value="1"/>
</dbReference>
<dbReference type="RefSeq" id="WP_133306192.1">
    <property type="nucleotide sequence ID" value="NZ_QFZU02000263.1"/>
</dbReference>
<organism evidence="5 6">
    <name type="scientific">Microbispora triticiradicis</name>
    <dbReference type="NCBI Taxonomy" id="2200763"/>
    <lineage>
        <taxon>Bacteria</taxon>
        <taxon>Bacillati</taxon>
        <taxon>Actinomycetota</taxon>
        <taxon>Actinomycetes</taxon>
        <taxon>Streptosporangiales</taxon>
        <taxon>Streptosporangiaceae</taxon>
        <taxon>Microbispora</taxon>
    </lineage>
</organism>
<keyword evidence="2" id="KW-0238">DNA-binding</keyword>
<dbReference type="Pfam" id="PF00196">
    <property type="entry name" value="GerE"/>
    <property type="match status" value="1"/>
</dbReference>
<dbReference type="PRINTS" id="PR00038">
    <property type="entry name" value="HTHLUXR"/>
</dbReference>
<feature type="domain" description="HTH luxR-type" evidence="4">
    <location>
        <begin position="91"/>
        <end position="152"/>
    </location>
</feature>
<evidence type="ECO:0000256" key="1">
    <source>
        <dbReference type="ARBA" id="ARBA00023015"/>
    </source>
</evidence>
<proteinExistence type="predicted"/>
<dbReference type="Proteomes" id="UP000262538">
    <property type="component" value="Unassembled WGS sequence"/>
</dbReference>
<evidence type="ECO:0000313" key="6">
    <source>
        <dbReference type="Proteomes" id="UP000262538"/>
    </source>
</evidence>
<dbReference type="InterPro" id="IPR000792">
    <property type="entry name" value="Tscrpt_reg_LuxR_C"/>
</dbReference>
<comment type="caution">
    <text evidence="5">The sequence shown here is derived from an EMBL/GenBank/DDBJ whole genome shotgun (WGS) entry which is preliminary data.</text>
</comment>
<protein>
    <submittedName>
        <fullName evidence="5">LuxR family transcriptional regulator</fullName>
    </submittedName>
</protein>
<sequence>ALASAEGRHADAAGLFARARRAYGVLPQPYAAARAAEGEARARLALGDGAATPALRETAERYARLGATHDAARCRRLLREIGVEVRLPGGRGRKAGGLSQREKEVARLVALGRTNREIADVLFLSTRTVETHVATVLRKLGVRSRTQIAPPA</sequence>
<accession>A0ABX9L9P1</accession>
<dbReference type="PANTHER" id="PTHR44688">
    <property type="entry name" value="DNA-BINDING TRANSCRIPTIONAL ACTIVATOR DEVR_DOSR"/>
    <property type="match status" value="1"/>
</dbReference>
<dbReference type="SUPFAM" id="SSF46894">
    <property type="entry name" value="C-terminal effector domain of the bipartite response regulators"/>
    <property type="match status" value="1"/>
</dbReference>
<name>A0ABX9L9P1_9ACTN</name>
<dbReference type="SMART" id="SM00421">
    <property type="entry name" value="HTH_LUXR"/>
    <property type="match status" value="1"/>
</dbReference>
<dbReference type="EMBL" id="QFZU02000263">
    <property type="protein sequence ID" value="RGA00497.1"/>
    <property type="molecule type" value="Genomic_DNA"/>
</dbReference>
<evidence type="ECO:0000256" key="3">
    <source>
        <dbReference type="ARBA" id="ARBA00023163"/>
    </source>
</evidence>
<dbReference type="Gene3D" id="1.10.10.10">
    <property type="entry name" value="Winged helix-like DNA-binding domain superfamily/Winged helix DNA-binding domain"/>
    <property type="match status" value="1"/>
</dbReference>
<keyword evidence="3" id="KW-0804">Transcription</keyword>